<evidence type="ECO:0000313" key="2">
    <source>
        <dbReference type="Proteomes" id="UP001370758"/>
    </source>
</evidence>
<dbReference type="Gene3D" id="1.25.40.20">
    <property type="entry name" value="Ankyrin repeat-containing domain"/>
    <property type="match status" value="1"/>
</dbReference>
<dbReference type="SUPFAM" id="SSF48403">
    <property type="entry name" value="Ankyrin repeat"/>
    <property type="match status" value="1"/>
</dbReference>
<evidence type="ECO:0008006" key="3">
    <source>
        <dbReference type="Google" id="ProtNLM"/>
    </source>
</evidence>
<gene>
    <name evidence="1" type="ORF">TWF481_003329</name>
</gene>
<dbReference type="EMBL" id="JAVHJL010000013">
    <property type="protein sequence ID" value="KAK6495304.1"/>
    <property type="molecule type" value="Genomic_DNA"/>
</dbReference>
<organism evidence="1 2">
    <name type="scientific">Arthrobotrys musiformis</name>
    <dbReference type="NCBI Taxonomy" id="47236"/>
    <lineage>
        <taxon>Eukaryota</taxon>
        <taxon>Fungi</taxon>
        <taxon>Dikarya</taxon>
        <taxon>Ascomycota</taxon>
        <taxon>Pezizomycotina</taxon>
        <taxon>Orbiliomycetes</taxon>
        <taxon>Orbiliales</taxon>
        <taxon>Orbiliaceae</taxon>
        <taxon>Arthrobotrys</taxon>
    </lineage>
</organism>
<proteinExistence type="predicted"/>
<reference evidence="1 2" key="1">
    <citation type="submission" date="2023-08" db="EMBL/GenBank/DDBJ databases">
        <authorList>
            <person name="Palmer J.M."/>
        </authorList>
    </citation>
    <scope>NUCLEOTIDE SEQUENCE [LARGE SCALE GENOMIC DNA]</scope>
    <source>
        <strain evidence="1 2">TWF481</strain>
    </source>
</reference>
<name>A0AAV9VS16_9PEZI</name>
<dbReference type="AlphaFoldDB" id="A0AAV9VS16"/>
<dbReference type="Proteomes" id="UP001370758">
    <property type="component" value="Unassembled WGS sequence"/>
</dbReference>
<evidence type="ECO:0000313" key="1">
    <source>
        <dbReference type="EMBL" id="KAK6495304.1"/>
    </source>
</evidence>
<dbReference type="InterPro" id="IPR036770">
    <property type="entry name" value="Ankyrin_rpt-contain_sf"/>
</dbReference>
<sequence length="720" mass="82546">MRRHIPISVMRSLPIWNASQYLKRFTESHPFQQIGDEDSVAAQMIPSYYPLLRTIIYRISNNIIGPENGADHYHDVGYDCYICDGFEEIYGLLDKVEELKARAAFQKLLSSDSVSIIATCEALALHFYRRRDYDMLKSIRQSHPEIRVNLYKLLAEDYTRYSYGMAQGFKIYMGRVLRDLEADGSPPTDESEAYALLFTCREVRGNLDLFFQLWSPEEIPVEWIDRSDVELQSLALCTDDPEELNLLLAFGFNSGARSLLLRAVMRGKLDRERESTKSRILTLAIDMLFFEALGDDLWDLEYLGTACFEQNTLREQVVSTLEVFLELGAEINRTELWRVYVWPILTGYVKWGEVLGAAGTEILRILLEAGADPEIELHNIPQGFLENLMSQSERARYGGEVWGFDLWFMMFMKKPIDVLFLLEHPSPFCTLLKSSKLNVDGFISKVTTRKDQGLEIYVLPEFLRALCLRDLDLINELWGGRFETTQQRFLSAFRNREIDTVKAILLRYISSYRLPVFVFILARASMHLESLSEYYNEGIGLLHWLLEQGADFKLFEAILSFVSRPESQNISRCAFMLQKTGIDFAVEAAKSKNSSFLRCLVERGFDINRSETLRAAVAEGDLQTSSHLLQQGADIITDAIEAAVIFGRIDVVALFLAVEPGCYDLMLGSARRWGAHNPKARYRFDNINGVPEYIIRFIENWKQQSERGSGGVQDRISECD</sequence>
<accession>A0AAV9VS16</accession>
<protein>
    <recommendedName>
        <fullName evidence="3">Ankyrin repeat protein</fullName>
    </recommendedName>
</protein>
<comment type="caution">
    <text evidence="1">The sequence shown here is derived from an EMBL/GenBank/DDBJ whole genome shotgun (WGS) entry which is preliminary data.</text>
</comment>
<keyword evidence="2" id="KW-1185">Reference proteome</keyword>